<evidence type="ECO:0000256" key="1">
    <source>
        <dbReference type="SAM" id="MobiDB-lite"/>
    </source>
</evidence>
<accession>A0A6J5MTP0</accession>
<reference evidence="2" key="1">
    <citation type="submission" date="2020-04" db="EMBL/GenBank/DDBJ databases">
        <authorList>
            <person name="Chiriac C."/>
            <person name="Salcher M."/>
            <person name="Ghai R."/>
            <person name="Kavagutti S V."/>
        </authorList>
    </citation>
    <scope>NUCLEOTIDE SEQUENCE</scope>
</reference>
<feature type="region of interest" description="Disordered" evidence="1">
    <location>
        <begin position="69"/>
        <end position="106"/>
    </location>
</feature>
<name>A0A6J5MTP0_9CAUD</name>
<sequence length="160" mass="17597">MANILNDYKCQEHGYFESYTALCPKGCTTDVFIVHLQAPGMMSDKTKKNDKTVKQLAMDFKMTNIKSTREGEAQTGYLTRSNQPPVEAPPEQREAQPRDSAIWGGMGNKGLNMGSLLSGKAVKPIYDEQVGFNPKSNANLTGPRAASYMADQDNLSISKK</sequence>
<proteinExistence type="predicted"/>
<gene>
    <name evidence="2" type="ORF">UFOVP513_5</name>
</gene>
<organism evidence="2">
    <name type="scientific">uncultured Caudovirales phage</name>
    <dbReference type="NCBI Taxonomy" id="2100421"/>
    <lineage>
        <taxon>Viruses</taxon>
        <taxon>Duplodnaviria</taxon>
        <taxon>Heunggongvirae</taxon>
        <taxon>Uroviricota</taxon>
        <taxon>Caudoviricetes</taxon>
        <taxon>Peduoviridae</taxon>
        <taxon>Maltschvirus</taxon>
        <taxon>Maltschvirus maltsch</taxon>
    </lineage>
</organism>
<evidence type="ECO:0000313" key="2">
    <source>
        <dbReference type="EMBL" id="CAB4146959.1"/>
    </source>
</evidence>
<protein>
    <submittedName>
        <fullName evidence="2">Uncharacterized protein</fullName>
    </submittedName>
</protein>
<dbReference type="EMBL" id="LR796476">
    <property type="protein sequence ID" value="CAB4146959.1"/>
    <property type="molecule type" value="Genomic_DNA"/>
</dbReference>